<accession>A0A5N5DQY8</accession>
<evidence type="ECO:0000313" key="3">
    <source>
        <dbReference type="Proteomes" id="UP000325902"/>
    </source>
</evidence>
<proteinExistence type="predicted"/>
<organism evidence="2 3">
    <name type="scientific">Lasiodiplodia theobromae</name>
    <dbReference type="NCBI Taxonomy" id="45133"/>
    <lineage>
        <taxon>Eukaryota</taxon>
        <taxon>Fungi</taxon>
        <taxon>Dikarya</taxon>
        <taxon>Ascomycota</taxon>
        <taxon>Pezizomycotina</taxon>
        <taxon>Dothideomycetes</taxon>
        <taxon>Dothideomycetes incertae sedis</taxon>
        <taxon>Botryosphaeriales</taxon>
        <taxon>Botryosphaeriaceae</taxon>
        <taxon>Lasiodiplodia</taxon>
    </lineage>
</organism>
<dbReference type="AlphaFoldDB" id="A0A5N5DQY8"/>
<comment type="caution">
    <text evidence="2">The sequence shown here is derived from an EMBL/GenBank/DDBJ whole genome shotgun (WGS) entry which is preliminary data.</text>
</comment>
<dbReference type="EMBL" id="VCHE01000003">
    <property type="protein sequence ID" value="KAB2580376.1"/>
    <property type="molecule type" value="Genomic_DNA"/>
</dbReference>
<evidence type="ECO:0000256" key="1">
    <source>
        <dbReference type="SAM" id="MobiDB-lite"/>
    </source>
</evidence>
<dbReference type="OrthoDB" id="5400409at2759"/>
<sequence length="724" mass="82854">MFETLQAASALAQTIQLVWRLWDMGFNQVKNAHKQYVEFGLALRNLGKNLETIRAVIENAYNQLQRGRLRPFDEEELLPMTDFHLIIGDYRSTLYECEKLLSDRSKFRHGGGRKNFVLNVVWNIEIEPEVARLRDRLAFHNIKILMILKPLEMKMLADIRALILDLHDEVMIELKEIKGILTSSSTDEERKLLSLQVPENLAARLEDAMVQHHPECQDPDTFPLQLGMDAFIRCFQDGNSTSETDTYLNLMKCLWIMRRIKRSVEYRKLPEGSLWQRYVSRMDYRLSKKCDHWKQSFAPEPDMETILRLPDDDFRLWKAEDEESEQDMTGDDSVFLTELLNVTLSSERGSSTHKLRVLQNVDSTIQIQNTATTTTGNREFNDVHRFDAYLDKAHFVPIYACPSSASTALNVKFKSDRESANGISPSFTTLGDLLKFQEIITGYKTVLYLGDLEVERHNAGRFSFGGSMSKDKGKVQIWQRKRPTQHQPEEQSSQSSTVSPTNPIGPDEPRGRLLSKSSASPPTESFVEKWRRDSTLSMAPSSIIEGSVSSTIFTGTRISRMDTGSGTIAIRMEKPEMPKLILFLESKKGGSLSFLSVDMDEDTFINIQACDCRRPRSRCKAIVIEHLKGPLPARHVTSADGLKSWNIATLGASQPPIPPDPFAIKDLRWVKLQFTSVEDREKFSTRFNDVMRLYKGRLADFYHDMEAVKGRNVVTTEFRERRGT</sequence>
<feature type="compositionally biased region" description="Low complexity" evidence="1">
    <location>
        <begin position="490"/>
        <end position="501"/>
    </location>
</feature>
<gene>
    <name evidence="2" type="ORF">DBV05_g941</name>
</gene>
<evidence type="ECO:0000313" key="2">
    <source>
        <dbReference type="EMBL" id="KAB2580376.1"/>
    </source>
</evidence>
<name>A0A5N5DQY8_9PEZI</name>
<reference evidence="2 3" key="1">
    <citation type="journal article" date="2019" name="Sci. Rep.">
        <title>A multi-omics analysis of the grapevine pathogen Lasiodiplodia theobromae reveals that temperature affects the expression of virulence- and pathogenicity-related genes.</title>
        <authorList>
            <person name="Felix C."/>
            <person name="Meneses R."/>
            <person name="Goncalves M.F.M."/>
            <person name="Tilleman L."/>
            <person name="Duarte A.S."/>
            <person name="Jorrin-Novo J.V."/>
            <person name="Van de Peer Y."/>
            <person name="Deforce D."/>
            <person name="Van Nieuwerburgh F."/>
            <person name="Esteves A.C."/>
            <person name="Alves A."/>
        </authorList>
    </citation>
    <scope>NUCLEOTIDE SEQUENCE [LARGE SCALE GENOMIC DNA]</scope>
    <source>
        <strain evidence="2 3">LA-SOL3</strain>
    </source>
</reference>
<feature type="region of interest" description="Disordered" evidence="1">
    <location>
        <begin position="461"/>
        <end position="528"/>
    </location>
</feature>
<dbReference type="Proteomes" id="UP000325902">
    <property type="component" value="Unassembled WGS sequence"/>
</dbReference>
<protein>
    <submittedName>
        <fullName evidence="2">Uncharacterized protein</fullName>
    </submittedName>
</protein>
<keyword evidence="3" id="KW-1185">Reference proteome</keyword>